<feature type="transmembrane region" description="Helical" evidence="1">
    <location>
        <begin position="117"/>
        <end position="134"/>
    </location>
</feature>
<name>A0A2T8HFV9_9SPHI</name>
<sequence length="176" mass="20071">MIRYFFFFLLTLCCTNSMAQPQVIRDFIVKENLSQNGKLAIIAVDTTEKANDQIRGNFLFSVNGFQQNLSFQDGVAVMADPVESSTFVFFKHKNLEDEVGKFYFIRKTDDGLSPYKVNGLTLVLLPLIILLVAYAFKRLLVVFVVIALVYGYLHFSKGLDLSQLFESFFFGLRGLF</sequence>
<proteinExistence type="predicted"/>
<dbReference type="EMBL" id="QDKG01000006">
    <property type="protein sequence ID" value="PVH24331.1"/>
    <property type="molecule type" value="Genomic_DNA"/>
</dbReference>
<reference evidence="3 4" key="1">
    <citation type="submission" date="2018-04" db="EMBL/GenBank/DDBJ databases">
        <title>Sphingobacterium cortibacter sp. nov.</title>
        <authorList>
            <person name="Li Y."/>
        </authorList>
    </citation>
    <scope>NUCLEOTIDE SEQUENCE [LARGE SCALE GENOMIC DNA]</scope>
    <source>
        <strain evidence="3 4">2c-3</strain>
    </source>
</reference>
<organism evidence="3 4">
    <name type="scientific">Sphingobacterium corticibacter</name>
    <dbReference type="NCBI Taxonomy" id="2171749"/>
    <lineage>
        <taxon>Bacteria</taxon>
        <taxon>Pseudomonadati</taxon>
        <taxon>Bacteroidota</taxon>
        <taxon>Sphingobacteriia</taxon>
        <taxon>Sphingobacteriales</taxon>
        <taxon>Sphingobacteriaceae</taxon>
        <taxon>Sphingobacterium</taxon>
    </lineage>
</organism>
<feature type="signal peptide" evidence="2">
    <location>
        <begin position="1"/>
        <end position="19"/>
    </location>
</feature>
<evidence type="ECO:0000313" key="4">
    <source>
        <dbReference type="Proteomes" id="UP000245627"/>
    </source>
</evidence>
<dbReference type="OrthoDB" id="793869at2"/>
<keyword evidence="1" id="KW-0812">Transmembrane</keyword>
<feature type="chain" id="PRO_5015562415" evidence="2">
    <location>
        <begin position="20"/>
        <end position="176"/>
    </location>
</feature>
<evidence type="ECO:0000256" key="1">
    <source>
        <dbReference type="SAM" id="Phobius"/>
    </source>
</evidence>
<feature type="transmembrane region" description="Helical" evidence="1">
    <location>
        <begin position="139"/>
        <end position="155"/>
    </location>
</feature>
<protein>
    <submittedName>
        <fullName evidence="3">Uncharacterized protein</fullName>
    </submittedName>
</protein>
<evidence type="ECO:0000256" key="2">
    <source>
        <dbReference type="SAM" id="SignalP"/>
    </source>
</evidence>
<comment type="caution">
    <text evidence="3">The sequence shown here is derived from an EMBL/GenBank/DDBJ whole genome shotgun (WGS) entry which is preliminary data.</text>
</comment>
<accession>A0A2T8HFV9</accession>
<dbReference type="AlphaFoldDB" id="A0A2T8HFV9"/>
<evidence type="ECO:0000313" key="3">
    <source>
        <dbReference type="EMBL" id="PVH24331.1"/>
    </source>
</evidence>
<keyword evidence="1" id="KW-1133">Transmembrane helix</keyword>
<keyword evidence="4" id="KW-1185">Reference proteome</keyword>
<keyword evidence="1" id="KW-0472">Membrane</keyword>
<keyword evidence="2" id="KW-0732">Signal</keyword>
<dbReference type="Proteomes" id="UP000245627">
    <property type="component" value="Unassembled WGS sequence"/>
</dbReference>
<gene>
    <name evidence="3" type="ORF">DC487_14710</name>
</gene>